<accession>A0A9P5C8F9</accession>
<organism evidence="10 11">
    <name type="scientific">Trichoderma lentiforme</name>
    <dbReference type="NCBI Taxonomy" id="1567552"/>
    <lineage>
        <taxon>Eukaryota</taxon>
        <taxon>Fungi</taxon>
        <taxon>Dikarya</taxon>
        <taxon>Ascomycota</taxon>
        <taxon>Pezizomycotina</taxon>
        <taxon>Sordariomycetes</taxon>
        <taxon>Hypocreomycetidae</taxon>
        <taxon>Hypocreales</taxon>
        <taxon>Hypocreaceae</taxon>
        <taxon>Trichoderma</taxon>
    </lineage>
</organism>
<dbReference type="PANTHER" id="PTHR19443:SF29">
    <property type="entry name" value="PHOSPHOTRANSFERASE"/>
    <property type="match status" value="1"/>
</dbReference>
<dbReference type="GO" id="GO:0006096">
    <property type="term" value="P:glycolytic process"/>
    <property type="evidence" value="ECO:0007669"/>
    <property type="project" value="UniProtKB-KW"/>
</dbReference>
<reference evidence="10 11" key="1">
    <citation type="submission" date="2018-06" db="EMBL/GenBank/DDBJ databases">
        <title>Genome analysis of cellulolytic fungus Trichoderma lentiforme CFAM-422.</title>
        <authorList>
            <person name="Steindorff A.S."/>
            <person name="Formighieri E.F."/>
            <person name="Midorikawa G.E.O."/>
            <person name="Tamietti M.S."/>
            <person name="Ramos E.Z."/>
            <person name="Silva A.S."/>
            <person name="Bon E.P.S."/>
            <person name="Mendes T.D."/>
            <person name="Damaso M.C.T."/>
            <person name="Favaro L.C.L."/>
        </authorList>
    </citation>
    <scope>NUCLEOTIDE SEQUENCE [LARGE SCALE GENOMIC DNA]</scope>
    <source>
        <strain evidence="10 11">CFAM-422</strain>
    </source>
</reference>
<dbReference type="InterPro" id="IPR043129">
    <property type="entry name" value="ATPase_NBD"/>
</dbReference>
<dbReference type="GO" id="GO:0001678">
    <property type="term" value="P:intracellular glucose homeostasis"/>
    <property type="evidence" value="ECO:0007669"/>
    <property type="project" value="InterPro"/>
</dbReference>
<evidence type="ECO:0000259" key="8">
    <source>
        <dbReference type="Pfam" id="PF00349"/>
    </source>
</evidence>
<dbReference type="GO" id="GO:0019158">
    <property type="term" value="F:mannokinase activity"/>
    <property type="evidence" value="ECO:0007669"/>
    <property type="project" value="TreeGrafter"/>
</dbReference>
<evidence type="ECO:0000256" key="4">
    <source>
        <dbReference type="ARBA" id="ARBA00022777"/>
    </source>
</evidence>
<comment type="caution">
    <text evidence="10">The sequence shown here is derived from an EMBL/GenBank/DDBJ whole genome shotgun (WGS) entry which is preliminary data.</text>
</comment>
<comment type="similarity">
    <text evidence="1 6">Belongs to the hexokinase family.</text>
</comment>
<dbReference type="GO" id="GO:0006006">
    <property type="term" value="P:glucose metabolic process"/>
    <property type="evidence" value="ECO:0007669"/>
    <property type="project" value="TreeGrafter"/>
</dbReference>
<dbReference type="InterPro" id="IPR001312">
    <property type="entry name" value="Hexokinase"/>
</dbReference>
<keyword evidence="4 6" id="KW-0418">Kinase</keyword>
<dbReference type="GO" id="GO:0008865">
    <property type="term" value="F:fructokinase activity"/>
    <property type="evidence" value="ECO:0007669"/>
    <property type="project" value="TreeGrafter"/>
</dbReference>
<evidence type="ECO:0000313" key="10">
    <source>
        <dbReference type="EMBL" id="KAF3057648.1"/>
    </source>
</evidence>
<keyword evidence="3 6" id="KW-0547">Nucleotide-binding</keyword>
<feature type="region of interest" description="Disordered" evidence="7">
    <location>
        <begin position="458"/>
        <end position="477"/>
    </location>
</feature>
<evidence type="ECO:0000256" key="1">
    <source>
        <dbReference type="ARBA" id="ARBA00009225"/>
    </source>
</evidence>
<dbReference type="Pfam" id="PF03727">
    <property type="entry name" value="Hexokinase_2"/>
    <property type="match status" value="1"/>
</dbReference>
<dbReference type="CDD" id="cd24000">
    <property type="entry name" value="ASKHA_NBD_HK"/>
    <property type="match status" value="1"/>
</dbReference>
<gene>
    <name evidence="10" type="ORF">CFAM422_012256</name>
</gene>
<dbReference type="PRINTS" id="PR00475">
    <property type="entry name" value="HEXOKINASE"/>
</dbReference>
<dbReference type="GO" id="GO:0005739">
    <property type="term" value="C:mitochondrion"/>
    <property type="evidence" value="ECO:0007669"/>
    <property type="project" value="TreeGrafter"/>
</dbReference>
<proteinExistence type="inferred from homology"/>
<feature type="domain" description="Hexokinase C-terminal" evidence="9">
    <location>
        <begin position="248"/>
        <end position="537"/>
    </location>
</feature>
<dbReference type="SUPFAM" id="SSF53067">
    <property type="entry name" value="Actin-like ATPase domain"/>
    <property type="match status" value="2"/>
</dbReference>
<dbReference type="GO" id="GO:0005524">
    <property type="term" value="F:ATP binding"/>
    <property type="evidence" value="ECO:0007669"/>
    <property type="project" value="UniProtKB-UniRule"/>
</dbReference>
<feature type="domain" description="Hexokinase N-terminal" evidence="8">
    <location>
        <begin position="45"/>
        <end position="236"/>
    </location>
</feature>
<evidence type="ECO:0000256" key="7">
    <source>
        <dbReference type="SAM" id="MobiDB-lite"/>
    </source>
</evidence>
<keyword evidence="11" id="KW-1185">Reference proteome</keyword>
<feature type="compositionally biased region" description="Polar residues" evidence="7">
    <location>
        <begin position="458"/>
        <end position="472"/>
    </location>
</feature>
<dbReference type="GO" id="GO:0005829">
    <property type="term" value="C:cytosol"/>
    <property type="evidence" value="ECO:0007669"/>
    <property type="project" value="TreeGrafter"/>
</dbReference>
<keyword evidence="6" id="KW-0324">Glycolysis</keyword>
<dbReference type="GO" id="GO:0006013">
    <property type="term" value="P:mannose metabolic process"/>
    <property type="evidence" value="ECO:0007669"/>
    <property type="project" value="TreeGrafter"/>
</dbReference>
<dbReference type="Proteomes" id="UP000801864">
    <property type="component" value="Unassembled WGS sequence"/>
</dbReference>
<feature type="region of interest" description="Disordered" evidence="7">
    <location>
        <begin position="1"/>
        <end position="22"/>
    </location>
</feature>
<dbReference type="GO" id="GO:0004340">
    <property type="term" value="F:glucokinase activity"/>
    <property type="evidence" value="ECO:0007669"/>
    <property type="project" value="TreeGrafter"/>
</dbReference>
<dbReference type="PROSITE" id="PS51748">
    <property type="entry name" value="HEXOKINASE_2"/>
    <property type="match status" value="1"/>
</dbReference>
<evidence type="ECO:0000313" key="11">
    <source>
        <dbReference type="Proteomes" id="UP000801864"/>
    </source>
</evidence>
<dbReference type="PANTHER" id="PTHR19443">
    <property type="entry name" value="HEXOKINASE"/>
    <property type="match status" value="1"/>
</dbReference>
<dbReference type="EC" id="2.7.1.-" evidence="6"/>
<dbReference type="Pfam" id="PF00349">
    <property type="entry name" value="Hexokinase_1"/>
    <property type="match status" value="1"/>
</dbReference>
<protein>
    <recommendedName>
        <fullName evidence="6">Phosphotransferase</fullName>
        <ecNumber evidence="6">2.7.1.-</ecNumber>
    </recommendedName>
</protein>
<dbReference type="Gene3D" id="3.40.367.20">
    <property type="match status" value="1"/>
</dbReference>
<dbReference type="InterPro" id="IPR022672">
    <property type="entry name" value="Hexokinase_N"/>
</dbReference>
<name>A0A9P5C8F9_9HYPO</name>
<evidence type="ECO:0000256" key="5">
    <source>
        <dbReference type="ARBA" id="ARBA00022840"/>
    </source>
</evidence>
<evidence type="ECO:0000256" key="3">
    <source>
        <dbReference type="ARBA" id="ARBA00022741"/>
    </source>
</evidence>
<dbReference type="GO" id="GO:0005536">
    <property type="term" value="F:D-glucose binding"/>
    <property type="evidence" value="ECO:0007669"/>
    <property type="project" value="InterPro"/>
</dbReference>
<evidence type="ECO:0000259" key="9">
    <source>
        <dbReference type="Pfam" id="PF03727"/>
    </source>
</evidence>
<evidence type="ECO:0000256" key="2">
    <source>
        <dbReference type="ARBA" id="ARBA00022679"/>
    </source>
</evidence>
<keyword evidence="5 6" id="KW-0067">ATP-binding</keyword>
<dbReference type="EMBL" id="QLNT01000028">
    <property type="protein sequence ID" value="KAF3057648.1"/>
    <property type="molecule type" value="Genomic_DNA"/>
</dbReference>
<dbReference type="InterPro" id="IPR022673">
    <property type="entry name" value="Hexokinase_C"/>
</dbReference>
<keyword evidence="2 6" id="KW-0808">Transferase</keyword>
<dbReference type="Gene3D" id="3.30.420.40">
    <property type="match status" value="1"/>
</dbReference>
<dbReference type="AlphaFoldDB" id="A0A9P5C8F9"/>
<sequence>MGSESTSLESFLDQFPIEPPNSSEPWSLARDLWLTYRSLAMTSSDQFIPTPLLKQNMSEGHQRGKCLAVDIGGTNLRVGIIEFLDTSKEGDQGGLTESAKDAPNRSRLHKSFEKYWYIDEDLKKKHPLKIFNWIGSCIIDVMSNKKSFPDGYNEEFLPVGITFSFPMIQESLKEAKIMALSKGFTLATDMDLGHLLIQGYETHRVKLGDQLGTKLPDLKIAAIVNDAVATFITANYNAQSSCGRPVPMSFICATGTNATVTMPLSSFGSFKLPRHMDLGELSSNSTEFIINTEWEMKGASGPLQSYITKWDLLLDKDLPIPGQQPYDYMTAGRYLGELARLMAVDFFTSQWHVSEVDLPLRLRQRNSLATAFIGTLGETTTSGSRNEKDPIVVMCEMELPSTSNSKWKWDYESANVMREIAIRVRKRATMLTGSAIISMLLCIRALKSDKLLDPELLSSHSTAPSEQVQSSDPEAPAEEEPLLVGYTGGCITHFPKYLDEVQNWVDRLTRDINSSSQTIEFIPVVDGGILGAGILACTGLTT</sequence>
<evidence type="ECO:0000256" key="6">
    <source>
        <dbReference type="RuleBase" id="RU362007"/>
    </source>
</evidence>